<dbReference type="InterPro" id="IPR023213">
    <property type="entry name" value="CAT-like_dom_sf"/>
</dbReference>
<dbReference type="Proteomes" id="UP000663855">
    <property type="component" value="Unassembled WGS sequence"/>
</dbReference>
<dbReference type="OrthoDB" id="69784at2759"/>
<dbReference type="GO" id="GO:0016746">
    <property type="term" value="F:acyltransferase activity"/>
    <property type="evidence" value="ECO:0007669"/>
    <property type="project" value="UniProtKB-KW"/>
</dbReference>
<protein>
    <recommendedName>
        <fullName evidence="3">Phthiocerol/phthiodiolone dimycocerosyl transferase C-terminal domain-containing protein</fullName>
    </recommendedName>
</protein>
<evidence type="ECO:0000313" key="6">
    <source>
        <dbReference type="EMBL" id="CAF3863595.1"/>
    </source>
</evidence>
<keyword evidence="2" id="KW-0012">Acyltransferase</keyword>
<feature type="domain" description="Phthiocerol/phthiodiolone dimycocerosyl transferase C-terminal" evidence="3">
    <location>
        <begin position="217"/>
        <end position="364"/>
    </location>
</feature>
<dbReference type="EMBL" id="CAJNOV010014078">
    <property type="protein sequence ID" value="CAF1540180.1"/>
    <property type="molecule type" value="Genomic_DNA"/>
</dbReference>
<dbReference type="Proteomes" id="UP000663834">
    <property type="component" value="Unassembled WGS sequence"/>
</dbReference>
<dbReference type="Proteomes" id="UP000681967">
    <property type="component" value="Unassembled WGS sequence"/>
</dbReference>
<dbReference type="AlphaFoldDB" id="A0A815Z347"/>
<sequence>MKVGVLLHLQGPCISLEALTIAVNHLQYRHPFLRSRLQNNPTKPGNYLMEEDNAFRLKIREVPRKRNDHLHFWRQEWREREKESAIIGQGLVEFWLLQDPEDSTTANAPREVILICEHCVCDGLSLSTVAHELLMILSKGDQHILGNALEWPITMEAAIQRSLSTWGRLVTFGKFILAAMYWRVTRTQAIARIPLAQVDFSLIDMVKYCHTEVSYGTLCKEETQKLVDKCHRERVTVTSAVSSAILCASSTLVNVDDIEQTQLVVAIAADTRRRCIPTIPNHDLSYHVSGTMAFTIPTRDTPTTFLGMWQLASAFGHHVKTSIDAGQTLALGMIMGKIYEKNLGPPNLAQVPTFGISNWGVLPYCKQYGNWELIATIPFGNLIRAPMPFALIQTVNGVLTVVFVGSAPIFPLGTLENLRNGTLEKLRLMIEN</sequence>
<accession>A0A815Z347</accession>
<dbReference type="EMBL" id="CAJOBH010001599">
    <property type="protein sequence ID" value="CAF3863595.1"/>
    <property type="molecule type" value="Genomic_DNA"/>
</dbReference>
<dbReference type="Pfam" id="PF16911">
    <property type="entry name" value="PapA_C"/>
    <property type="match status" value="1"/>
</dbReference>
<dbReference type="Gene3D" id="3.30.559.30">
    <property type="entry name" value="Nonribosomal peptide synthetase, condensation domain"/>
    <property type="match status" value="1"/>
</dbReference>
<comment type="caution">
    <text evidence="5">The sequence shown here is derived from an EMBL/GenBank/DDBJ whole genome shotgun (WGS) entry which is preliminary data.</text>
</comment>
<reference evidence="5" key="1">
    <citation type="submission" date="2021-02" db="EMBL/GenBank/DDBJ databases">
        <authorList>
            <person name="Nowell W R."/>
        </authorList>
    </citation>
    <scope>NUCLEOTIDE SEQUENCE</scope>
</reference>
<dbReference type="EMBL" id="CAJNOW010010245">
    <property type="protein sequence ID" value="CAF1578050.1"/>
    <property type="molecule type" value="Genomic_DNA"/>
</dbReference>
<dbReference type="Gene3D" id="3.30.559.10">
    <property type="entry name" value="Chloramphenicol acetyltransferase-like domain"/>
    <property type="match status" value="1"/>
</dbReference>
<proteinExistence type="predicted"/>
<dbReference type="SUPFAM" id="SSF52777">
    <property type="entry name" value="CoA-dependent acyltransferases"/>
    <property type="match status" value="2"/>
</dbReference>
<dbReference type="InterPro" id="IPR031641">
    <property type="entry name" value="PapA_C"/>
</dbReference>
<evidence type="ECO:0000256" key="2">
    <source>
        <dbReference type="ARBA" id="ARBA00023315"/>
    </source>
</evidence>
<evidence type="ECO:0000259" key="3">
    <source>
        <dbReference type="Pfam" id="PF16911"/>
    </source>
</evidence>
<name>A0A815Z347_9BILA</name>
<evidence type="ECO:0000313" key="4">
    <source>
        <dbReference type="EMBL" id="CAF1540180.1"/>
    </source>
</evidence>
<dbReference type="PANTHER" id="PTHR28037">
    <property type="entry name" value="ALCOHOL O-ACETYLTRANSFERASE 1-RELATED"/>
    <property type="match status" value="1"/>
</dbReference>
<evidence type="ECO:0000313" key="5">
    <source>
        <dbReference type="EMBL" id="CAF1578050.1"/>
    </source>
</evidence>
<dbReference type="InterPro" id="IPR052058">
    <property type="entry name" value="Alcohol_O-acetyltransferase"/>
</dbReference>
<organism evidence="5 7">
    <name type="scientific">Rotaria magnacalcarata</name>
    <dbReference type="NCBI Taxonomy" id="392030"/>
    <lineage>
        <taxon>Eukaryota</taxon>
        <taxon>Metazoa</taxon>
        <taxon>Spiralia</taxon>
        <taxon>Gnathifera</taxon>
        <taxon>Rotifera</taxon>
        <taxon>Eurotatoria</taxon>
        <taxon>Bdelloidea</taxon>
        <taxon>Philodinida</taxon>
        <taxon>Philodinidae</taxon>
        <taxon>Rotaria</taxon>
    </lineage>
</organism>
<keyword evidence="1" id="KW-0808">Transferase</keyword>
<evidence type="ECO:0000313" key="7">
    <source>
        <dbReference type="Proteomes" id="UP000663834"/>
    </source>
</evidence>
<gene>
    <name evidence="6" type="ORF">BYL167_LOCUS6522</name>
    <name evidence="4" type="ORF">CJN711_LOCUS29669</name>
    <name evidence="5" type="ORF">KQP761_LOCUS19871</name>
</gene>
<dbReference type="PANTHER" id="PTHR28037:SF1">
    <property type="entry name" value="ALCOHOL O-ACETYLTRANSFERASE 1-RELATED"/>
    <property type="match status" value="1"/>
</dbReference>
<evidence type="ECO:0000256" key="1">
    <source>
        <dbReference type="ARBA" id="ARBA00022679"/>
    </source>
</evidence>